<comment type="catalytic activity">
    <reaction evidence="2 15">
        <text>a 1,2-diacyl-sn-glycero-3-phosphocholine + H2O = a 1-acyl-sn-glycero-3-phosphocholine + a fatty acid + H(+)</text>
        <dbReference type="Rhea" id="RHEA:15801"/>
        <dbReference type="ChEBI" id="CHEBI:15377"/>
        <dbReference type="ChEBI" id="CHEBI:15378"/>
        <dbReference type="ChEBI" id="CHEBI:28868"/>
        <dbReference type="ChEBI" id="CHEBI:57643"/>
        <dbReference type="ChEBI" id="CHEBI:58168"/>
        <dbReference type="EC" id="3.1.1.4"/>
    </reaction>
</comment>
<evidence type="ECO:0000256" key="9">
    <source>
        <dbReference type="ARBA" id="ARBA00022801"/>
    </source>
</evidence>
<evidence type="ECO:0000256" key="6">
    <source>
        <dbReference type="ARBA" id="ARBA00022692"/>
    </source>
</evidence>
<comment type="catalytic activity">
    <reaction evidence="1 15">
        <text>a 1,2-diacyl-sn-glycero-3-phosphocholine + H2O = a 2-acyl-sn-glycero-3-phosphocholine + a fatty acid + H(+)</text>
        <dbReference type="Rhea" id="RHEA:18689"/>
        <dbReference type="ChEBI" id="CHEBI:15377"/>
        <dbReference type="ChEBI" id="CHEBI:15378"/>
        <dbReference type="ChEBI" id="CHEBI:28868"/>
        <dbReference type="ChEBI" id="CHEBI:57643"/>
        <dbReference type="ChEBI" id="CHEBI:57875"/>
        <dbReference type="EC" id="3.1.1.32"/>
    </reaction>
</comment>
<dbReference type="Pfam" id="PF02253">
    <property type="entry name" value="PLA1"/>
    <property type="match status" value="1"/>
</dbReference>
<dbReference type="InterPro" id="IPR003187">
    <property type="entry name" value="PLipase_A1"/>
</dbReference>
<dbReference type="EC" id="3.1.1.4" evidence="15"/>
<keyword evidence="5" id="KW-1134">Transmembrane beta strand</keyword>
<gene>
    <name evidence="17" type="ORF">LXT13_08505</name>
</gene>
<protein>
    <recommendedName>
        <fullName evidence="15">Phospholipase A1</fullName>
        <ecNumber evidence="15">3.1.1.32</ecNumber>
        <ecNumber evidence="15">3.1.1.4</ecNumber>
    </recommendedName>
    <alternativeName>
        <fullName evidence="15">Phosphatidylcholine 1-acylhydrolase</fullName>
    </alternativeName>
</protein>
<evidence type="ECO:0000256" key="7">
    <source>
        <dbReference type="ARBA" id="ARBA00022723"/>
    </source>
</evidence>
<name>A0ABS8XT55_9BURK</name>
<keyword evidence="11 15" id="KW-0442">Lipid degradation</keyword>
<proteinExistence type="inferred from homology"/>
<keyword evidence="14 15" id="KW-0998">Cell outer membrane</keyword>
<comment type="function">
    <text evidence="15">Hydrolysis of phosphatidylcholine with phospholipase A2 (EC 3.1.1.4) and phospholipase A1 (EC 3.1.1.32) activities.</text>
</comment>
<evidence type="ECO:0000256" key="10">
    <source>
        <dbReference type="ARBA" id="ARBA00022837"/>
    </source>
</evidence>
<dbReference type="RefSeq" id="WP_233371427.1">
    <property type="nucleotide sequence ID" value="NZ_JAJTWU010000003.1"/>
</dbReference>
<feature type="region of interest" description="Disordered" evidence="16">
    <location>
        <begin position="50"/>
        <end position="85"/>
    </location>
</feature>
<evidence type="ECO:0000256" key="4">
    <source>
        <dbReference type="ARBA" id="ARBA00011702"/>
    </source>
</evidence>
<keyword evidence="7 15" id="KW-0479">Metal-binding</keyword>
<dbReference type="EC" id="3.1.1.32" evidence="15"/>
<evidence type="ECO:0000256" key="3">
    <source>
        <dbReference type="ARBA" id="ARBA00010525"/>
    </source>
</evidence>
<dbReference type="CDD" id="cd00541">
    <property type="entry name" value="OMPLA"/>
    <property type="match status" value="1"/>
</dbReference>
<evidence type="ECO:0000256" key="16">
    <source>
        <dbReference type="SAM" id="MobiDB-lite"/>
    </source>
</evidence>
<evidence type="ECO:0000256" key="12">
    <source>
        <dbReference type="ARBA" id="ARBA00023098"/>
    </source>
</evidence>
<evidence type="ECO:0000256" key="15">
    <source>
        <dbReference type="RuleBase" id="RU366027"/>
    </source>
</evidence>
<evidence type="ECO:0000256" key="5">
    <source>
        <dbReference type="ARBA" id="ARBA00022452"/>
    </source>
</evidence>
<evidence type="ECO:0000256" key="1">
    <source>
        <dbReference type="ARBA" id="ARBA00000111"/>
    </source>
</evidence>
<evidence type="ECO:0000256" key="13">
    <source>
        <dbReference type="ARBA" id="ARBA00023136"/>
    </source>
</evidence>
<evidence type="ECO:0000313" key="18">
    <source>
        <dbReference type="Proteomes" id="UP001200741"/>
    </source>
</evidence>
<dbReference type="PANTHER" id="PTHR40457">
    <property type="entry name" value="PHOSPHOLIPASE A1"/>
    <property type="match status" value="1"/>
</dbReference>
<reference evidence="17 18" key="1">
    <citation type="submission" date="2021-12" db="EMBL/GenBank/DDBJ databases">
        <title>Genome seq of P8.</title>
        <authorList>
            <person name="Seo T."/>
        </authorList>
    </citation>
    <scope>NUCLEOTIDE SEQUENCE [LARGE SCALE GENOMIC DNA]</scope>
    <source>
        <strain evidence="17 18">P8</strain>
    </source>
</reference>
<keyword evidence="12 15" id="KW-0443">Lipid metabolism</keyword>
<keyword evidence="10 15" id="KW-0106">Calcium</keyword>
<dbReference type="Proteomes" id="UP001200741">
    <property type="component" value="Unassembled WGS sequence"/>
</dbReference>
<evidence type="ECO:0000256" key="11">
    <source>
        <dbReference type="ARBA" id="ARBA00022963"/>
    </source>
</evidence>
<accession>A0ABS8XT55</accession>
<keyword evidence="8" id="KW-0732">Signal</keyword>
<comment type="subcellular location">
    <subcellularLocation>
        <location evidence="15">Cell outer membrane</location>
        <topology evidence="15">Multi-pass membrane protein</topology>
    </subcellularLocation>
    <text evidence="15">One of the very few enzymes located there.</text>
</comment>
<keyword evidence="6" id="KW-0812">Transmembrane</keyword>
<dbReference type="Gene3D" id="2.40.230.10">
    <property type="entry name" value="Phospholipase A1"/>
    <property type="match status" value="1"/>
</dbReference>
<sequence length="361" mass="40161">MAGLLTAALATAGLAQPPADPAALEKCAEIGAPTDRLACYDRAMGRAPAPDVPPAYAENPVGGAPAPSTAKLAPKDAPPAEATPAAGSASLLSRYWELDAQDKRGVFNFVGYRANYVLPLHVTSRINRSPQSPSQEPVALPNYKREEAKFQLSLRTKLFQDVLLPGADVWAAFTQQATWQIWNGKDSKPFRNSDYEPELMFVVPTPESWRRLPLGWQWRYVQLGLAHQSNGQSDPLSRSWNRVNAAAGFERGDWSVVARFLKRLGESAETDNNPDLVGYRGRGEFQVNWVHDKHTAQLIYRTTLKSAKYGALQFEWTYPVFSDQPNGLRWYVQVFRGYGETLTDYNFRQTSVGAGFSFLQF</sequence>
<evidence type="ECO:0000256" key="8">
    <source>
        <dbReference type="ARBA" id="ARBA00022729"/>
    </source>
</evidence>
<dbReference type="PRINTS" id="PR01486">
    <property type="entry name" value="PHPHLIPASEA1"/>
</dbReference>
<dbReference type="InterPro" id="IPR036541">
    <property type="entry name" value="PLipase_A1_sf"/>
</dbReference>
<comment type="subunit">
    <text evidence="4 15">Homodimer; dimerization is reversible, and the dimeric form is the active one.</text>
</comment>
<dbReference type="PANTHER" id="PTHR40457:SF1">
    <property type="entry name" value="PHOSPHOLIPASE A1"/>
    <property type="match status" value="1"/>
</dbReference>
<dbReference type="SUPFAM" id="SSF56931">
    <property type="entry name" value="Outer membrane phospholipase A (OMPLA)"/>
    <property type="match status" value="1"/>
</dbReference>
<keyword evidence="18" id="KW-1185">Reference proteome</keyword>
<evidence type="ECO:0000313" key="17">
    <source>
        <dbReference type="EMBL" id="MCE4554485.1"/>
    </source>
</evidence>
<dbReference type="EMBL" id="JAJTWU010000003">
    <property type="protein sequence ID" value="MCE4554485.1"/>
    <property type="molecule type" value="Genomic_DNA"/>
</dbReference>
<comment type="similarity">
    <text evidence="3 15">Belongs to the phospholipase A1 family.</text>
</comment>
<evidence type="ECO:0000256" key="2">
    <source>
        <dbReference type="ARBA" id="ARBA00001604"/>
    </source>
</evidence>
<organism evidence="17 18">
    <name type="scientific">Pelomonas cellulosilytica</name>
    <dbReference type="NCBI Taxonomy" id="2906762"/>
    <lineage>
        <taxon>Bacteria</taxon>
        <taxon>Pseudomonadati</taxon>
        <taxon>Pseudomonadota</taxon>
        <taxon>Betaproteobacteria</taxon>
        <taxon>Burkholderiales</taxon>
        <taxon>Sphaerotilaceae</taxon>
        <taxon>Roseateles</taxon>
    </lineage>
</organism>
<comment type="cofactor">
    <cofactor evidence="15">
        <name>Ca(2+)</name>
        <dbReference type="ChEBI" id="CHEBI:29108"/>
    </cofactor>
    <text evidence="15">Binds 1 Ca(2+) ion per monomer. In the dimeric form the Ca(2+) is bound by different amino acids with binding of each Ca(2+) shared with ligands coming from each monomer. The Ca(2+) ion may have a role in catalysis.</text>
</comment>
<keyword evidence="9 15" id="KW-0378">Hydrolase</keyword>
<comment type="caution">
    <text evidence="17">The sequence shown here is derived from an EMBL/GenBank/DDBJ whole genome shotgun (WGS) entry which is preliminary data.</text>
</comment>
<keyword evidence="13" id="KW-0472">Membrane</keyword>
<evidence type="ECO:0000256" key="14">
    <source>
        <dbReference type="ARBA" id="ARBA00023237"/>
    </source>
</evidence>